<feature type="domain" description="Ankyrin repeat" evidence="6">
    <location>
        <begin position="31"/>
        <end position="366"/>
    </location>
</feature>
<comment type="subcellular location">
    <subcellularLocation>
        <location evidence="1">Cell membrane</location>
    </subcellularLocation>
</comment>
<evidence type="ECO:0000256" key="2">
    <source>
        <dbReference type="ARBA" id="ARBA00022475"/>
    </source>
</evidence>
<reference evidence="7" key="1">
    <citation type="submission" date="2021-01" db="UniProtKB">
        <authorList>
            <consortium name="EnsemblMetazoa"/>
        </authorList>
    </citation>
    <scope>IDENTIFICATION</scope>
</reference>
<dbReference type="InterPro" id="IPR003903">
    <property type="entry name" value="UIM_dom"/>
</dbReference>
<keyword evidence="4" id="KW-0472">Membrane</keyword>
<evidence type="ECO:0000256" key="3">
    <source>
        <dbReference type="ARBA" id="ARBA00022737"/>
    </source>
</evidence>
<dbReference type="SMART" id="SM00726">
    <property type="entry name" value="UIM"/>
    <property type="match status" value="4"/>
</dbReference>
<dbReference type="GeneID" id="136819565"/>
<dbReference type="AlphaFoldDB" id="A0A7M5VB53"/>
<sequence length="512" mass="57778">MKWEFSSWIPLVSRVCPSDSYKIYKSGNYVRVDTTLKGFEQMNWQRGNQSFIFKAGAKSSDFYEVDHDKKCYWKESIKTRDDNLSLENLVPPTSVISSRFRAPNVTISLDHDNISFARQKSGFPWFGQEKTEKVNGYEAKVFSVSGVEMVTRTRTEHMSEDDLRRLDEEKKRNESQLPSMLNFLKQEESKVEMNTSDIVNESSTNPYGMTVEQYFNPKSHPSKDVGRLRKMTSKSQKFSATVALSDSFPLSLNEQVLPVINLMANSNSHFAKLRDFITLQLPAGFPIKIEIPLFHVLNARITFGNINGVEKCPDGVIVLEEDAALRPVTERVVSETPDQGSSTPSPTPPKTRCIIDKSIFEVHHKYRDLGTDVNMYRSDSTSYRDEEDELLQLAIQQSLAETSGGEGGNPQDAMGVGVGRSREDEDMERAIRESLISQGIDPPPVTNQPVSNTPSIQTGVEPPAPLARGMSEEEQFMLAMRLSSEETENASRLAQDEDDELERVLKLSMEEK</sequence>
<feature type="region of interest" description="Disordered" evidence="5">
    <location>
        <begin position="451"/>
        <end position="474"/>
    </location>
</feature>
<dbReference type="GO" id="GO:0005737">
    <property type="term" value="C:cytoplasm"/>
    <property type="evidence" value="ECO:0007669"/>
    <property type="project" value="TreeGrafter"/>
</dbReference>
<dbReference type="GO" id="GO:0005886">
    <property type="term" value="C:plasma membrane"/>
    <property type="evidence" value="ECO:0007669"/>
    <property type="project" value="UniProtKB-SubCell"/>
</dbReference>
<keyword evidence="3" id="KW-0677">Repeat</keyword>
<dbReference type="PANTHER" id="PTHR12447">
    <property type="entry name" value="ANKYRIN REPEAT DOMAIN-CONTAINING PROTEIN 13"/>
    <property type="match status" value="1"/>
</dbReference>
<dbReference type="Gene3D" id="6.10.250.1800">
    <property type="match status" value="1"/>
</dbReference>
<accession>A0A7M5VB53</accession>
<evidence type="ECO:0000259" key="6">
    <source>
        <dbReference type="Pfam" id="PF11904"/>
    </source>
</evidence>
<evidence type="ECO:0000313" key="8">
    <source>
        <dbReference type="Proteomes" id="UP000594262"/>
    </source>
</evidence>
<dbReference type="EnsemblMetazoa" id="CLYHEMT006841.1">
    <property type="protein sequence ID" value="CLYHEMP006841.1"/>
    <property type="gene ID" value="CLYHEMG006841"/>
</dbReference>
<dbReference type="Pfam" id="PF11904">
    <property type="entry name" value="ANKRD13_C"/>
    <property type="match status" value="1"/>
</dbReference>
<dbReference type="InterPro" id="IPR021832">
    <property type="entry name" value="ANKRD13"/>
</dbReference>
<keyword evidence="8" id="KW-1185">Reference proteome</keyword>
<protein>
    <recommendedName>
        <fullName evidence="6">Ankyrin repeat domain-containing protein</fullName>
    </recommendedName>
</protein>
<feature type="region of interest" description="Disordered" evidence="5">
    <location>
        <begin position="400"/>
        <end position="422"/>
    </location>
</feature>
<dbReference type="PROSITE" id="PS50330">
    <property type="entry name" value="UIM"/>
    <property type="match status" value="2"/>
</dbReference>
<keyword evidence="2" id="KW-1003">Cell membrane</keyword>
<dbReference type="RefSeq" id="XP_066931901.1">
    <property type="nucleotide sequence ID" value="XM_067075800.1"/>
</dbReference>
<organism evidence="7 8">
    <name type="scientific">Clytia hemisphaerica</name>
    <dbReference type="NCBI Taxonomy" id="252671"/>
    <lineage>
        <taxon>Eukaryota</taxon>
        <taxon>Metazoa</taxon>
        <taxon>Cnidaria</taxon>
        <taxon>Hydrozoa</taxon>
        <taxon>Hydroidolina</taxon>
        <taxon>Leptothecata</taxon>
        <taxon>Obeliida</taxon>
        <taxon>Clytiidae</taxon>
        <taxon>Clytia</taxon>
    </lineage>
</organism>
<dbReference type="OrthoDB" id="1585644at2759"/>
<dbReference type="Proteomes" id="UP000594262">
    <property type="component" value="Unplaced"/>
</dbReference>
<proteinExistence type="predicted"/>
<feature type="region of interest" description="Disordered" evidence="5">
    <location>
        <begin position="330"/>
        <end position="352"/>
    </location>
</feature>
<evidence type="ECO:0000256" key="4">
    <source>
        <dbReference type="ARBA" id="ARBA00023136"/>
    </source>
</evidence>
<evidence type="ECO:0000313" key="7">
    <source>
        <dbReference type="EnsemblMetazoa" id="CLYHEMP006841.1"/>
    </source>
</evidence>
<dbReference type="PANTHER" id="PTHR12447:SF31">
    <property type="entry name" value="LD31969P"/>
    <property type="match status" value="1"/>
</dbReference>
<evidence type="ECO:0000256" key="5">
    <source>
        <dbReference type="SAM" id="MobiDB-lite"/>
    </source>
</evidence>
<dbReference type="InterPro" id="IPR055285">
    <property type="entry name" value="ANKRD13_C"/>
</dbReference>
<evidence type="ECO:0000256" key="1">
    <source>
        <dbReference type="ARBA" id="ARBA00004236"/>
    </source>
</evidence>
<name>A0A7M5VB53_9CNID</name>